<evidence type="ECO:0000313" key="1">
    <source>
        <dbReference type="EMBL" id="MBO1267065.1"/>
    </source>
</evidence>
<proteinExistence type="predicted"/>
<keyword evidence="1" id="KW-0378">Hydrolase</keyword>
<gene>
    <name evidence="1" type="ORF">J1902_03570</name>
</gene>
<organism evidence="1 2">
    <name type="scientific">Arthrobacter cavernae</name>
    <dbReference type="NCBI Taxonomy" id="2817681"/>
    <lineage>
        <taxon>Bacteria</taxon>
        <taxon>Bacillati</taxon>
        <taxon>Actinomycetota</taxon>
        <taxon>Actinomycetes</taxon>
        <taxon>Micrococcales</taxon>
        <taxon>Micrococcaceae</taxon>
        <taxon>Arthrobacter</taxon>
    </lineage>
</organism>
<name>A0A939HGI4_9MICC</name>
<keyword evidence="1" id="KW-0255">Endonuclease</keyword>
<evidence type="ECO:0000313" key="2">
    <source>
        <dbReference type="Proteomes" id="UP000664164"/>
    </source>
</evidence>
<sequence length="118" mass="13796">MPVERSCKVCGKKILVYTTIQNKCRDCTIKNSKPIPQRGKQARMWETFRDKVAIPYLDNKYGHVCSLKGCNVTTRLDVDHIKKRGSNPGLKFDVKNLRYLCRPHHIQETDRLHWTKKA</sequence>
<dbReference type="EMBL" id="JAFNLL010000004">
    <property type="protein sequence ID" value="MBO1267065.1"/>
    <property type="molecule type" value="Genomic_DNA"/>
</dbReference>
<keyword evidence="2" id="KW-1185">Reference proteome</keyword>
<dbReference type="RefSeq" id="WP_207614867.1">
    <property type="nucleotide sequence ID" value="NZ_JAFNLL010000004.1"/>
</dbReference>
<comment type="caution">
    <text evidence="1">The sequence shown here is derived from an EMBL/GenBank/DDBJ whole genome shotgun (WGS) entry which is preliminary data.</text>
</comment>
<dbReference type="AlphaFoldDB" id="A0A939HGI4"/>
<keyword evidence="1" id="KW-0540">Nuclease</keyword>
<dbReference type="Proteomes" id="UP000664164">
    <property type="component" value="Unassembled WGS sequence"/>
</dbReference>
<protein>
    <submittedName>
        <fullName evidence="1">HNH endonuclease</fullName>
    </submittedName>
</protein>
<accession>A0A939HGI4</accession>
<dbReference type="GO" id="GO:0004519">
    <property type="term" value="F:endonuclease activity"/>
    <property type="evidence" value="ECO:0007669"/>
    <property type="project" value="UniProtKB-KW"/>
</dbReference>
<reference evidence="1" key="1">
    <citation type="submission" date="2021-03" db="EMBL/GenBank/DDBJ databases">
        <title>A new species, PO-11, isolated from a karst cave deposit.</title>
        <authorList>
            <person name="Zhaoxiaoyong W."/>
        </authorList>
    </citation>
    <scope>NUCLEOTIDE SEQUENCE</scope>
    <source>
        <strain evidence="1">PO-11</strain>
    </source>
</reference>